<evidence type="ECO:0000256" key="5">
    <source>
        <dbReference type="SAM" id="MobiDB-lite"/>
    </source>
</evidence>
<keyword evidence="6" id="KW-1133">Transmembrane helix</keyword>
<keyword evidence="4" id="KW-0961">Cell wall biogenesis/degradation</keyword>
<dbReference type="Proteomes" id="UP000076532">
    <property type="component" value="Unassembled WGS sequence"/>
</dbReference>
<accession>A0A166GNM3</accession>
<keyword evidence="6" id="KW-0812">Transmembrane</keyword>
<dbReference type="AlphaFoldDB" id="A0A166GNM3"/>
<dbReference type="GO" id="GO:0016020">
    <property type="term" value="C:membrane"/>
    <property type="evidence" value="ECO:0007669"/>
    <property type="project" value="UniProtKB-SubCell"/>
</dbReference>
<feature type="transmembrane region" description="Helical" evidence="6">
    <location>
        <begin position="49"/>
        <end position="72"/>
    </location>
</feature>
<proteinExistence type="predicted"/>
<feature type="region of interest" description="Disordered" evidence="5">
    <location>
        <begin position="20"/>
        <end position="39"/>
    </location>
</feature>
<gene>
    <name evidence="7" type="ORF">FIBSPDRAFT_1028375</name>
</gene>
<evidence type="ECO:0000256" key="4">
    <source>
        <dbReference type="ARBA" id="ARBA00023316"/>
    </source>
</evidence>
<evidence type="ECO:0000256" key="3">
    <source>
        <dbReference type="ARBA" id="ARBA00023180"/>
    </source>
</evidence>
<dbReference type="OrthoDB" id="412647at2759"/>
<evidence type="ECO:0000256" key="6">
    <source>
        <dbReference type="SAM" id="Phobius"/>
    </source>
</evidence>
<evidence type="ECO:0000313" key="8">
    <source>
        <dbReference type="Proteomes" id="UP000076532"/>
    </source>
</evidence>
<reference evidence="7 8" key="1">
    <citation type="journal article" date="2016" name="Mol. Biol. Evol.">
        <title>Comparative Genomics of Early-Diverging Mushroom-Forming Fungi Provides Insights into the Origins of Lignocellulose Decay Capabilities.</title>
        <authorList>
            <person name="Nagy L.G."/>
            <person name="Riley R."/>
            <person name="Tritt A."/>
            <person name="Adam C."/>
            <person name="Daum C."/>
            <person name="Floudas D."/>
            <person name="Sun H."/>
            <person name="Yadav J.S."/>
            <person name="Pangilinan J."/>
            <person name="Larsson K.H."/>
            <person name="Matsuura K."/>
            <person name="Barry K."/>
            <person name="Labutti K."/>
            <person name="Kuo R."/>
            <person name="Ohm R.A."/>
            <person name="Bhattacharya S.S."/>
            <person name="Shirouzu T."/>
            <person name="Yoshinaga Y."/>
            <person name="Martin F.M."/>
            <person name="Grigoriev I.V."/>
            <person name="Hibbett D.S."/>
        </authorList>
    </citation>
    <scope>NUCLEOTIDE SEQUENCE [LARGE SCALE GENOMIC DNA]</scope>
    <source>
        <strain evidence="7 8">CBS 109695</strain>
    </source>
</reference>
<comment type="subcellular location">
    <subcellularLocation>
        <location evidence="1">Membrane</location>
    </subcellularLocation>
</comment>
<keyword evidence="7" id="KW-0378">Hydrolase</keyword>
<organism evidence="7 8">
    <name type="scientific">Athelia psychrophila</name>
    <dbReference type="NCBI Taxonomy" id="1759441"/>
    <lineage>
        <taxon>Eukaryota</taxon>
        <taxon>Fungi</taxon>
        <taxon>Dikarya</taxon>
        <taxon>Basidiomycota</taxon>
        <taxon>Agaricomycotina</taxon>
        <taxon>Agaricomycetes</taxon>
        <taxon>Agaricomycetidae</taxon>
        <taxon>Atheliales</taxon>
        <taxon>Atheliaceae</taxon>
        <taxon>Athelia</taxon>
    </lineage>
</organism>
<keyword evidence="3" id="KW-0325">Glycoprotein</keyword>
<dbReference type="GO" id="GO:0016787">
    <property type="term" value="F:hydrolase activity"/>
    <property type="evidence" value="ECO:0007669"/>
    <property type="project" value="UniProtKB-KW"/>
</dbReference>
<protein>
    <submittedName>
        <fullName evidence="7">Glycoside hydrolase family 16 protein</fullName>
    </submittedName>
</protein>
<keyword evidence="2 6" id="KW-0472">Membrane</keyword>
<evidence type="ECO:0000256" key="1">
    <source>
        <dbReference type="ARBA" id="ARBA00004370"/>
    </source>
</evidence>
<dbReference type="EMBL" id="KV417576">
    <property type="protein sequence ID" value="KZP18018.1"/>
    <property type="molecule type" value="Genomic_DNA"/>
</dbReference>
<keyword evidence="8" id="KW-1185">Reference proteome</keyword>
<name>A0A166GNM3_9AGAM</name>
<dbReference type="InterPro" id="IPR005629">
    <property type="entry name" value="Skn1/Kre6/Sbg1"/>
</dbReference>
<evidence type="ECO:0000256" key="2">
    <source>
        <dbReference type="ARBA" id="ARBA00023136"/>
    </source>
</evidence>
<feature type="non-terminal residue" evidence="7">
    <location>
        <position position="1"/>
    </location>
</feature>
<sequence>QFSLPPDPASWGANVRAGHVEEDDILHNPNPRRDQTQDKTGSIFTGRGLSNLGCLFVLVGSLVTLFAGYLIITYFKKKSLSALGGYNVGGINGTGQVPSMAGNWGLVDLDTPSTAHTTTSYGDGSEWQLIFSDEFNTANGEKRKDQFRPSRVCLPLSATFHNTSGILPMHSRDHRHFIDS</sequence>
<dbReference type="STRING" id="436010.A0A166GNM3"/>
<dbReference type="Pfam" id="PF03935">
    <property type="entry name" value="SKN1_KRE6_Sbg1"/>
    <property type="match status" value="1"/>
</dbReference>
<evidence type="ECO:0000313" key="7">
    <source>
        <dbReference type="EMBL" id="KZP18018.1"/>
    </source>
</evidence>